<evidence type="ECO:0000313" key="2">
    <source>
        <dbReference type="Proteomes" id="UP000736335"/>
    </source>
</evidence>
<organism evidence="1 2">
    <name type="scientific">Thelephora terrestris</name>
    <dbReference type="NCBI Taxonomy" id="56493"/>
    <lineage>
        <taxon>Eukaryota</taxon>
        <taxon>Fungi</taxon>
        <taxon>Dikarya</taxon>
        <taxon>Basidiomycota</taxon>
        <taxon>Agaricomycotina</taxon>
        <taxon>Agaricomycetes</taxon>
        <taxon>Thelephorales</taxon>
        <taxon>Thelephoraceae</taxon>
        <taxon>Thelephora</taxon>
    </lineage>
</organism>
<protein>
    <submittedName>
        <fullName evidence="1">Uncharacterized protein</fullName>
    </submittedName>
</protein>
<accession>A0A9P6HBF2</accession>
<name>A0A9P6HBF2_9AGAM</name>
<keyword evidence="2" id="KW-1185">Reference proteome</keyword>
<comment type="caution">
    <text evidence="1">The sequence shown here is derived from an EMBL/GenBank/DDBJ whole genome shotgun (WGS) entry which is preliminary data.</text>
</comment>
<evidence type="ECO:0000313" key="1">
    <source>
        <dbReference type="EMBL" id="KAF9783293.1"/>
    </source>
</evidence>
<dbReference type="EMBL" id="WIUZ02000010">
    <property type="protein sequence ID" value="KAF9783293.1"/>
    <property type="molecule type" value="Genomic_DNA"/>
</dbReference>
<dbReference type="Proteomes" id="UP000736335">
    <property type="component" value="Unassembled WGS sequence"/>
</dbReference>
<dbReference type="AlphaFoldDB" id="A0A9P6HBF2"/>
<sequence>MDSPTDMISDGQPLHDNVLLYPIYGQLAKNQVDGLLGSLKLWTRQQGVTCATNYTICQGSQFCCQSGSTCCTGGTCCGAGTYCTTVGGVQGCCLLGHICSQITSQCTVASQQRCPNDNFCCRKHTITSSLPPSHSNDALNRP</sequence>
<reference evidence="1" key="1">
    <citation type="journal article" date="2020" name="Nat. Commun.">
        <title>Large-scale genome sequencing of mycorrhizal fungi provides insights into the early evolution of symbiotic traits.</title>
        <authorList>
            <person name="Miyauchi S."/>
            <person name="Kiss E."/>
            <person name="Kuo A."/>
            <person name="Drula E."/>
            <person name="Kohler A."/>
            <person name="Sanchez-Garcia M."/>
            <person name="Morin E."/>
            <person name="Andreopoulos B."/>
            <person name="Barry K.W."/>
            <person name="Bonito G."/>
            <person name="Buee M."/>
            <person name="Carver A."/>
            <person name="Chen C."/>
            <person name="Cichocki N."/>
            <person name="Clum A."/>
            <person name="Culley D."/>
            <person name="Crous P.W."/>
            <person name="Fauchery L."/>
            <person name="Girlanda M."/>
            <person name="Hayes R.D."/>
            <person name="Keri Z."/>
            <person name="LaButti K."/>
            <person name="Lipzen A."/>
            <person name="Lombard V."/>
            <person name="Magnuson J."/>
            <person name="Maillard F."/>
            <person name="Murat C."/>
            <person name="Nolan M."/>
            <person name="Ohm R.A."/>
            <person name="Pangilinan J."/>
            <person name="Pereira M.F."/>
            <person name="Perotto S."/>
            <person name="Peter M."/>
            <person name="Pfister S."/>
            <person name="Riley R."/>
            <person name="Sitrit Y."/>
            <person name="Stielow J.B."/>
            <person name="Szollosi G."/>
            <person name="Zifcakova L."/>
            <person name="Stursova M."/>
            <person name="Spatafora J.W."/>
            <person name="Tedersoo L."/>
            <person name="Vaario L.M."/>
            <person name="Yamada A."/>
            <person name="Yan M."/>
            <person name="Wang P."/>
            <person name="Xu J."/>
            <person name="Bruns T."/>
            <person name="Baldrian P."/>
            <person name="Vilgalys R."/>
            <person name="Dunand C."/>
            <person name="Henrissat B."/>
            <person name="Grigoriev I.V."/>
            <person name="Hibbett D."/>
            <person name="Nagy L.G."/>
            <person name="Martin F.M."/>
        </authorList>
    </citation>
    <scope>NUCLEOTIDE SEQUENCE</scope>
    <source>
        <strain evidence="1">UH-Tt-Lm1</strain>
    </source>
</reference>
<reference evidence="1" key="2">
    <citation type="submission" date="2020-11" db="EMBL/GenBank/DDBJ databases">
        <authorList>
            <consortium name="DOE Joint Genome Institute"/>
            <person name="Kuo A."/>
            <person name="Miyauchi S."/>
            <person name="Kiss E."/>
            <person name="Drula E."/>
            <person name="Kohler A."/>
            <person name="Sanchez-Garcia M."/>
            <person name="Andreopoulos B."/>
            <person name="Barry K.W."/>
            <person name="Bonito G."/>
            <person name="Buee M."/>
            <person name="Carver A."/>
            <person name="Chen C."/>
            <person name="Cichocki N."/>
            <person name="Clum A."/>
            <person name="Culley D."/>
            <person name="Crous P.W."/>
            <person name="Fauchery L."/>
            <person name="Girlanda M."/>
            <person name="Hayes R."/>
            <person name="Keri Z."/>
            <person name="Labutti K."/>
            <person name="Lipzen A."/>
            <person name="Lombard V."/>
            <person name="Magnuson J."/>
            <person name="Maillard F."/>
            <person name="Morin E."/>
            <person name="Murat C."/>
            <person name="Nolan M."/>
            <person name="Ohm R."/>
            <person name="Pangilinan J."/>
            <person name="Pereira M."/>
            <person name="Perotto S."/>
            <person name="Peter M."/>
            <person name="Riley R."/>
            <person name="Sitrit Y."/>
            <person name="Stielow B."/>
            <person name="Szollosi G."/>
            <person name="Zifcakova L."/>
            <person name="Stursova M."/>
            <person name="Spatafora J.W."/>
            <person name="Tedersoo L."/>
            <person name="Vaario L.-M."/>
            <person name="Yamada A."/>
            <person name="Yan M."/>
            <person name="Wang P."/>
            <person name="Xu J."/>
            <person name="Bruns T."/>
            <person name="Baldrian P."/>
            <person name="Vilgalys R."/>
            <person name="Henrissat B."/>
            <person name="Grigoriev I.V."/>
            <person name="Hibbett D."/>
            <person name="Nagy L.G."/>
            <person name="Martin F.M."/>
        </authorList>
    </citation>
    <scope>NUCLEOTIDE SEQUENCE</scope>
    <source>
        <strain evidence="1">UH-Tt-Lm1</strain>
    </source>
</reference>
<proteinExistence type="predicted"/>
<gene>
    <name evidence="1" type="ORF">BJ322DRAFT_144354</name>
</gene>